<keyword evidence="9 13" id="KW-1133">Transmembrane helix</keyword>
<evidence type="ECO:0000256" key="8">
    <source>
        <dbReference type="ARBA" id="ARBA00022982"/>
    </source>
</evidence>
<evidence type="ECO:0000256" key="7">
    <source>
        <dbReference type="ARBA" id="ARBA00022723"/>
    </source>
</evidence>
<evidence type="ECO:0000256" key="11">
    <source>
        <dbReference type="ARBA" id="ARBA00023136"/>
    </source>
</evidence>
<dbReference type="InterPro" id="IPR011577">
    <property type="entry name" value="Cyt_b561_bac/Ni-Hgenase"/>
</dbReference>
<keyword evidence="8" id="KW-0249">Electron transport</keyword>
<evidence type="ECO:0000256" key="12">
    <source>
        <dbReference type="ARBA" id="ARBA00037975"/>
    </source>
</evidence>
<dbReference type="SUPFAM" id="SSF81342">
    <property type="entry name" value="Transmembrane di-heme cytochromes"/>
    <property type="match status" value="1"/>
</dbReference>
<feature type="transmembrane region" description="Helical" evidence="13">
    <location>
        <begin position="12"/>
        <end position="34"/>
    </location>
</feature>
<organism evidence="15 16">
    <name type="scientific">Moraxella porci DSM 25326</name>
    <dbReference type="NCBI Taxonomy" id="573983"/>
    <lineage>
        <taxon>Bacteria</taxon>
        <taxon>Pseudomonadati</taxon>
        <taxon>Pseudomonadota</taxon>
        <taxon>Gammaproteobacteria</taxon>
        <taxon>Moraxellales</taxon>
        <taxon>Moraxellaceae</taxon>
        <taxon>Moraxella</taxon>
    </lineage>
</organism>
<protein>
    <submittedName>
        <fullName evidence="15">Cytochrome B</fullName>
    </submittedName>
</protein>
<dbReference type="PANTHER" id="PTHR30529:SF1">
    <property type="entry name" value="CYTOCHROME B561 HOMOLOG 2"/>
    <property type="match status" value="1"/>
</dbReference>
<keyword evidence="10" id="KW-0408">Iron</keyword>
<evidence type="ECO:0000313" key="15">
    <source>
        <dbReference type="EMBL" id="OOS24777.1"/>
    </source>
</evidence>
<reference evidence="15 16" key="1">
    <citation type="submission" date="2017-02" db="EMBL/GenBank/DDBJ databases">
        <title>Draft genome sequence of Moraxella porci CCUG 54912T type strain.</title>
        <authorList>
            <person name="Salva-Serra F."/>
            <person name="Engstrom-Jakobsson H."/>
            <person name="Thorell K."/>
            <person name="Jaen-Luchoro D."/>
            <person name="Gonzales-Siles L."/>
            <person name="Karlsson R."/>
            <person name="Yazdan S."/>
            <person name="Boulund F."/>
            <person name="Johnning A."/>
            <person name="Engstrand L."/>
            <person name="Kristiansson E."/>
            <person name="Moore E."/>
        </authorList>
    </citation>
    <scope>NUCLEOTIDE SEQUENCE [LARGE SCALE GENOMIC DNA]</scope>
    <source>
        <strain evidence="15 16">CCUG 54912</strain>
    </source>
</reference>
<comment type="cofactor">
    <cofactor evidence="1">
        <name>heme b</name>
        <dbReference type="ChEBI" id="CHEBI:60344"/>
    </cofactor>
</comment>
<evidence type="ECO:0000256" key="9">
    <source>
        <dbReference type="ARBA" id="ARBA00022989"/>
    </source>
</evidence>
<name>A0A1T0CR13_9GAMM</name>
<comment type="similarity">
    <text evidence="12">Belongs to the cytochrome b561 family.</text>
</comment>
<keyword evidence="7" id="KW-0479">Metal-binding</keyword>
<feature type="transmembrane region" description="Helical" evidence="13">
    <location>
        <begin position="81"/>
        <end position="104"/>
    </location>
</feature>
<dbReference type="InterPro" id="IPR052168">
    <property type="entry name" value="Cytochrome_b561_oxidase"/>
</dbReference>
<sequence length="170" mass="18784">MTHTATATVHKYSVAARVFHWVGALLILAAWLIIEQGDDFISLHKSVGFSFLIWTVLRILNRLVSKTPPAPMPKLHSIASAVVHFLLYVVMLAMPLTAFMASMYGGYGVNVFGLFQIPGFGSVNDSLAGTLMDWHTGLIWPLLLALIAAHIIGALYHQFILKDNLLARMR</sequence>
<dbReference type="EMBL" id="MUYV01000007">
    <property type="protein sequence ID" value="OOS24777.1"/>
    <property type="molecule type" value="Genomic_DNA"/>
</dbReference>
<gene>
    <name evidence="15" type="ORF">B0681_06480</name>
</gene>
<feature type="domain" description="Cytochrome b561 bacterial/Ni-hydrogenase" evidence="14">
    <location>
        <begin position="12"/>
        <end position="169"/>
    </location>
</feature>
<keyword evidence="5" id="KW-0349">Heme</keyword>
<comment type="subcellular location">
    <subcellularLocation>
        <location evidence="2">Cell membrane</location>
        <topology evidence="2">Multi-pass membrane protein</topology>
    </subcellularLocation>
</comment>
<evidence type="ECO:0000259" key="14">
    <source>
        <dbReference type="Pfam" id="PF01292"/>
    </source>
</evidence>
<dbReference type="GO" id="GO:0020037">
    <property type="term" value="F:heme binding"/>
    <property type="evidence" value="ECO:0007669"/>
    <property type="project" value="TreeGrafter"/>
</dbReference>
<dbReference type="RefSeq" id="WP_078317941.1">
    <property type="nucleotide sequence ID" value="NZ_MUYV01000007.1"/>
</dbReference>
<dbReference type="STRING" id="573983.B0681_06480"/>
<dbReference type="GO" id="GO:0009055">
    <property type="term" value="F:electron transfer activity"/>
    <property type="evidence" value="ECO:0007669"/>
    <property type="project" value="InterPro"/>
</dbReference>
<evidence type="ECO:0000256" key="5">
    <source>
        <dbReference type="ARBA" id="ARBA00022617"/>
    </source>
</evidence>
<keyword evidence="16" id="KW-1185">Reference proteome</keyword>
<evidence type="ECO:0000256" key="13">
    <source>
        <dbReference type="SAM" id="Phobius"/>
    </source>
</evidence>
<evidence type="ECO:0000256" key="6">
    <source>
        <dbReference type="ARBA" id="ARBA00022692"/>
    </source>
</evidence>
<proteinExistence type="inferred from homology"/>
<evidence type="ECO:0000256" key="1">
    <source>
        <dbReference type="ARBA" id="ARBA00001970"/>
    </source>
</evidence>
<accession>A0A1T0CR13</accession>
<keyword evidence="6 13" id="KW-0812">Transmembrane</keyword>
<dbReference type="AlphaFoldDB" id="A0A1T0CR13"/>
<keyword evidence="11 13" id="KW-0472">Membrane</keyword>
<keyword evidence="4" id="KW-1003">Cell membrane</keyword>
<evidence type="ECO:0000256" key="3">
    <source>
        <dbReference type="ARBA" id="ARBA00022448"/>
    </source>
</evidence>
<dbReference type="PANTHER" id="PTHR30529">
    <property type="entry name" value="CYTOCHROME B561"/>
    <property type="match status" value="1"/>
</dbReference>
<evidence type="ECO:0000256" key="10">
    <source>
        <dbReference type="ARBA" id="ARBA00023004"/>
    </source>
</evidence>
<evidence type="ECO:0000256" key="2">
    <source>
        <dbReference type="ARBA" id="ARBA00004651"/>
    </source>
</evidence>
<dbReference type="GO" id="GO:0046872">
    <property type="term" value="F:metal ion binding"/>
    <property type="evidence" value="ECO:0007669"/>
    <property type="project" value="UniProtKB-KW"/>
</dbReference>
<comment type="caution">
    <text evidence="15">The sequence shown here is derived from an EMBL/GenBank/DDBJ whole genome shotgun (WGS) entry which is preliminary data.</text>
</comment>
<dbReference type="GO" id="GO:0022904">
    <property type="term" value="P:respiratory electron transport chain"/>
    <property type="evidence" value="ECO:0007669"/>
    <property type="project" value="InterPro"/>
</dbReference>
<dbReference type="GO" id="GO:0005886">
    <property type="term" value="C:plasma membrane"/>
    <property type="evidence" value="ECO:0007669"/>
    <property type="project" value="UniProtKB-SubCell"/>
</dbReference>
<keyword evidence="3" id="KW-0813">Transport</keyword>
<dbReference type="Proteomes" id="UP000190683">
    <property type="component" value="Unassembled WGS sequence"/>
</dbReference>
<dbReference type="InterPro" id="IPR016174">
    <property type="entry name" value="Di-haem_cyt_TM"/>
</dbReference>
<feature type="transmembrane region" description="Helical" evidence="13">
    <location>
        <begin position="138"/>
        <end position="161"/>
    </location>
</feature>
<dbReference type="Pfam" id="PF01292">
    <property type="entry name" value="Ni_hydr_CYTB"/>
    <property type="match status" value="1"/>
</dbReference>
<evidence type="ECO:0000256" key="4">
    <source>
        <dbReference type="ARBA" id="ARBA00022475"/>
    </source>
</evidence>
<evidence type="ECO:0000313" key="16">
    <source>
        <dbReference type="Proteomes" id="UP000190683"/>
    </source>
</evidence>